<accession>A0A0B1T4N4</accession>
<proteinExistence type="predicted"/>
<name>A0A0B1T4N4_OESDE</name>
<protein>
    <submittedName>
        <fullName evidence="1">Uncharacterized protein</fullName>
    </submittedName>
</protein>
<dbReference type="Proteomes" id="UP000053660">
    <property type="component" value="Unassembled WGS sequence"/>
</dbReference>
<evidence type="ECO:0000313" key="2">
    <source>
        <dbReference type="Proteomes" id="UP000053660"/>
    </source>
</evidence>
<dbReference type="OrthoDB" id="5871855at2759"/>
<dbReference type="AlphaFoldDB" id="A0A0B1T4N4"/>
<dbReference type="EMBL" id="KN552709">
    <property type="protein sequence ID" value="KHJ90747.1"/>
    <property type="molecule type" value="Genomic_DNA"/>
</dbReference>
<gene>
    <name evidence="1" type="ORF">OESDEN_09399</name>
</gene>
<evidence type="ECO:0000313" key="1">
    <source>
        <dbReference type="EMBL" id="KHJ90747.1"/>
    </source>
</evidence>
<sequence>MMHDNLVDFEASVNAKMLLQGQNPQIWRNDQPVRYVNAAEDKDHLANCVVFLSAVEQQKLHEFQGVKLNVTMKANISRVVAVSLRSLDLSGIVIPPDGKAVKVSTDYTTEDVKRVTRAILVNFPKS</sequence>
<reference evidence="1 2" key="1">
    <citation type="submission" date="2014-03" db="EMBL/GenBank/DDBJ databases">
        <title>Draft genome of the hookworm Oesophagostomum dentatum.</title>
        <authorList>
            <person name="Mitreva M."/>
        </authorList>
    </citation>
    <scope>NUCLEOTIDE SEQUENCE [LARGE SCALE GENOMIC DNA]</scope>
    <source>
        <strain evidence="1 2">OD-Hann</strain>
    </source>
</reference>
<organism evidence="1 2">
    <name type="scientific">Oesophagostomum dentatum</name>
    <name type="common">Nodular worm</name>
    <dbReference type="NCBI Taxonomy" id="61180"/>
    <lineage>
        <taxon>Eukaryota</taxon>
        <taxon>Metazoa</taxon>
        <taxon>Ecdysozoa</taxon>
        <taxon>Nematoda</taxon>
        <taxon>Chromadorea</taxon>
        <taxon>Rhabditida</taxon>
        <taxon>Rhabditina</taxon>
        <taxon>Rhabditomorpha</taxon>
        <taxon>Strongyloidea</taxon>
        <taxon>Strongylidae</taxon>
        <taxon>Oesophagostomum</taxon>
    </lineage>
</organism>
<keyword evidence="2" id="KW-1185">Reference proteome</keyword>